<dbReference type="EMBL" id="JBHTJZ010000034">
    <property type="protein sequence ID" value="MFD0961306.1"/>
    <property type="molecule type" value="Genomic_DNA"/>
</dbReference>
<comment type="caution">
    <text evidence="2">The sequence shown here is derived from an EMBL/GenBank/DDBJ whole genome shotgun (WGS) entry which is preliminary data.</text>
</comment>
<protein>
    <submittedName>
        <fullName evidence="2">Uncharacterized protein</fullName>
    </submittedName>
</protein>
<dbReference type="RefSeq" id="WP_377566753.1">
    <property type="nucleotide sequence ID" value="NZ_JBHTJZ010000034.1"/>
</dbReference>
<reference evidence="3" key="1">
    <citation type="journal article" date="2019" name="Int. J. Syst. Evol. Microbiol.">
        <title>The Global Catalogue of Microorganisms (GCM) 10K type strain sequencing project: providing services to taxonomists for standard genome sequencing and annotation.</title>
        <authorList>
            <consortium name="The Broad Institute Genomics Platform"/>
            <consortium name="The Broad Institute Genome Sequencing Center for Infectious Disease"/>
            <person name="Wu L."/>
            <person name="Ma J."/>
        </authorList>
    </citation>
    <scope>NUCLEOTIDE SEQUENCE [LARGE SCALE GENOMIC DNA]</scope>
    <source>
        <strain evidence="3">CCUG 59129</strain>
    </source>
</reference>
<dbReference type="Proteomes" id="UP001596989">
    <property type="component" value="Unassembled WGS sequence"/>
</dbReference>
<evidence type="ECO:0000256" key="1">
    <source>
        <dbReference type="SAM" id="MobiDB-lite"/>
    </source>
</evidence>
<gene>
    <name evidence="2" type="ORF">ACFQ2I_18305</name>
</gene>
<name>A0ABW3HUV9_9BACL</name>
<feature type="compositionally biased region" description="Basic and acidic residues" evidence="1">
    <location>
        <begin position="1"/>
        <end position="12"/>
    </location>
</feature>
<evidence type="ECO:0000313" key="3">
    <source>
        <dbReference type="Proteomes" id="UP001596989"/>
    </source>
</evidence>
<evidence type="ECO:0000313" key="2">
    <source>
        <dbReference type="EMBL" id="MFD0961306.1"/>
    </source>
</evidence>
<keyword evidence="3" id="KW-1185">Reference proteome</keyword>
<sequence length="45" mass="5267">MDQAESIRELTKVESAAVHHRSRSRRYWKAGTHGERTAVAHCRYK</sequence>
<proteinExistence type="predicted"/>
<accession>A0ABW3HUV9</accession>
<organism evidence="2 3">
    <name type="scientific">Paenibacillus chungangensis</name>
    <dbReference type="NCBI Taxonomy" id="696535"/>
    <lineage>
        <taxon>Bacteria</taxon>
        <taxon>Bacillati</taxon>
        <taxon>Bacillota</taxon>
        <taxon>Bacilli</taxon>
        <taxon>Bacillales</taxon>
        <taxon>Paenibacillaceae</taxon>
        <taxon>Paenibacillus</taxon>
    </lineage>
</organism>
<feature type="region of interest" description="Disordered" evidence="1">
    <location>
        <begin position="1"/>
        <end position="23"/>
    </location>
</feature>